<keyword evidence="3 5" id="KW-1133">Transmembrane helix</keyword>
<keyword evidence="4 5" id="KW-0472">Membrane</keyword>
<comment type="subcellular location">
    <subcellularLocation>
        <location evidence="1">Membrane</location>
        <topology evidence="1">Multi-pass membrane protein</topology>
    </subcellularLocation>
</comment>
<dbReference type="GO" id="GO:0022857">
    <property type="term" value="F:transmembrane transporter activity"/>
    <property type="evidence" value="ECO:0007669"/>
    <property type="project" value="InterPro"/>
</dbReference>
<dbReference type="GO" id="GO:0005765">
    <property type="term" value="C:lysosomal membrane"/>
    <property type="evidence" value="ECO:0007669"/>
    <property type="project" value="TreeGrafter"/>
</dbReference>
<dbReference type="WBParaSite" id="jg16451">
    <property type="protein sequence ID" value="jg16451"/>
    <property type="gene ID" value="jg16451"/>
</dbReference>
<evidence type="ECO:0000313" key="6">
    <source>
        <dbReference type="Proteomes" id="UP000887574"/>
    </source>
</evidence>
<dbReference type="Pfam" id="PF07690">
    <property type="entry name" value="MFS_1"/>
    <property type="match status" value="1"/>
</dbReference>
<dbReference type="SUPFAM" id="SSF103473">
    <property type="entry name" value="MFS general substrate transporter"/>
    <property type="match status" value="1"/>
</dbReference>
<feature type="transmembrane region" description="Helical" evidence="5">
    <location>
        <begin position="80"/>
        <end position="102"/>
    </location>
</feature>
<dbReference type="InterPro" id="IPR011701">
    <property type="entry name" value="MFS"/>
</dbReference>
<dbReference type="PANTHER" id="PTHR23510:SF25">
    <property type="entry name" value="MFS DOMAIN-CONTAINING PROTEIN"/>
    <property type="match status" value="1"/>
</dbReference>
<evidence type="ECO:0000256" key="5">
    <source>
        <dbReference type="SAM" id="Phobius"/>
    </source>
</evidence>
<dbReference type="Gene3D" id="1.20.1250.20">
    <property type="entry name" value="MFS general substrate transporter like domains"/>
    <property type="match status" value="1"/>
</dbReference>
<accession>A0A915D658</accession>
<feature type="transmembrane region" description="Helical" evidence="5">
    <location>
        <begin position="114"/>
        <end position="133"/>
    </location>
</feature>
<feature type="transmembrane region" description="Helical" evidence="5">
    <location>
        <begin position="139"/>
        <end position="158"/>
    </location>
</feature>
<feature type="transmembrane region" description="Helical" evidence="5">
    <location>
        <begin position="46"/>
        <end position="68"/>
    </location>
</feature>
<reference evidence="7" key="1">
    <citation type="submission" date="2022-11" db="UniProtKB">
        <authorList>
            <consortium name="WormBaseParasite"/>
        </authorList>
    </citation>
    <scope>IDENTIFICATION</scope>
</reference>
<evidence type="ECO:0000256" key="4">
    <source>
        <dbReference type="ARBA" id="ARBA00023136"/>
    </source>
</evidence>
<keyword evidence="6" id="KW-1185">Reference proteome</keyword>
<evidence type="ECO:0000256" key="1">
    <source>
        <dbReference type="ARBA" id="ARBA00004141"/>
    </source>
</evidence>
<feature type="transmembrane region" description="Helical" evidence="5">
    <location>
        <begin position="174"/>
        <end position="195"/>
    </location>
</feature>
<evidence type="ECO:0000256" key="2">
    <source>
        <dbReference type="ARBA" id="ARBA00022692"/>
    </source>
</evidence>
<feature type="transmembrane region" description="Helical" evidence="5">
    <location>
        <begin position="338"/>
        <end position="360"/>
    </location>
</feature>
<dbReference type="AlphaFoldDB" id="A0A915D658"/>
<feature type="transmembrane region" description="Helical" evidence="5">
    <location>
        <begin position="215"/>
        <end position="237"/>
    </location>
</feature>
<proteinExistence type="predicted"/>
<organism evidence="6 7">
    <name type="scientific">Ditylenchus dipsaci</name>
    <dbReference type="NCBI Taxonomy" id="166011"/>
    <lineage>
        <taxon>Eukaryota</taxon>
        <taxon>Metazoa</taxon>
        <taxon>Ecdysozoa</taxon>
        <taxon>Nematoda</taxon>
        <taxon>Chromadorea</taxon>
        <taxon>Rhabditida</taxon>
        <taxon>Tylenchina</taxon>
        <taxon>Tylenchomorpha</taxon>
        <taxon>Sphaerularioidea</taxon>
        <taxon>Anguinidae</taxon>
        <taxon>Anguininae</taxon>
        <taxon>Ditylenchus</taxon>
    </lineage>
</organism>
<protein>
    <submittedName>
        <fullName evidence="7">Uncharacterized protein</fullName>
    </submittedName>
</protein>
<sequence>MLKKGSQEVTDYGSKSPIITDPIFNELKKGAVVPETKEWKTNWKSIYIVSLVAFIGSIHQNSIMVWPYLQLLDKTATESFYGALRSVSGIGGAVSSLAAGIISNRLQDTRWAMVFGKSMALVSCLLYLSIEVMSSGRKLAFFLFELFLGISFGAANIYRTHIAMASTEEDRPKAVGICSLAPAIGLLFGPLIQLFFTMLKYPGVPFIFGTHINLFTAPILLTIIISTLALVLLVFCFDGRMRIQPFPKESKMATFPIEPVDEIKQQNSLELTQDSLKSSITTVDEVALPKVSKFDWVAVALCMFTKSVVGLTTLNFITVGPPYIMMVFQWSTSDAVKYQSVIMLLIGLHIIFWNLAYVFLNLRKRLSERKAIIMALKIPYQDELLINEVSSLSNLTATSSEPLLGCPRRFEWCATTPSINMNVFIGSIVAALGIALPLSQINLDILFSKILGRIKQGTMQGLFLVCGDGLNIVLPVVLSEVYMMSGPTYIWQFVMGMITSCVLLWMIFYKRMISNTKRLENQLADM</sequence>
<name>A0A915D658_9BILA</name>
<dbReference type="PANTHER" id="PTHR23510">
    <property type="entry name" value="INNER MEMBRANE TRANSPORT PROTEIN YAJR"/>
    <property type="match status" value="1"/>
</dbReference>
<feature type="transmembrane region" description="Helical" evidence="5">
    <location>
        <begin position="489"/>
        <end position="509"/>
    </location>
</feature>
<keyword evidence="2 5" id="KW-0812">Transmembrane</keyword>
<evidence type="ECO:0000256" key="3">
    <source>
        <dbReference type="ARBA" id="ARBA00022989"/>
    </source>
</evidence>
<evidence type="ECO:0000313" key="7">
    <source>
        <dbReference type="WBParaSite" id="jg16451"/>
    </source>
</evidence>
<dbReference type="InterPro" id="IPR036259">
    <property type="entry name" value="MFS_trans_sf"/>
</dbReference>
<dbReference type="Proteomes" id="UP000887574">
    <property type="component" value="Unplaced"/>
</dbReference>
<dbReference type="InterPro" id="IPR051068">
    <property type="entry name" value="MFS_Domain-Containing_Protein"/>
</dbReference>